<feature type="compositionally biased region" description="Polar residues" evidence="1">
    <location>
        <begin position="105"/>
        <end position="114"/>
    </location>
</feature>
<feature type="region of interest" description="Disordered" evidence="1">
    <location>
        <begin position="103"/>
        <end position="124"/>
    </location>
</feature>
<name>A0A4Y2G5A1_ARAVE</name>
<comment type="caution">
    <text evidence="2">The sequence shown here is derived from an EMBL/GenBank/DDBJ whole genome shotgun (WGS) entry which is preliminary data.</text>
</comment>
<proteinExistence type="predicted"/>
<sequence>MDLKDDQEKKGGRLRTSHTDDNCSEIKRLIKDDCRINVCEIAEVTGIPARGLFRDGPGNFEPRSDDEDDIWVGTPLSKLSRHANGRTFGHYVGFGEQQAPYTADRQWNQVSNYDSPAPRSRPYH</sequence>
<reference evidence="2 3" key="1">
    <citation type="journal article" date="2019" name="Sci. Rep.">
        <title>Orb-weaving spider Araneus ventricosus genome elucidates the spidroin gene catalogue.</title>
        <authorList>
            <person name="Kono N."/>
            <person name="Nakamura H."/>
            <person name="Ohtoshi R."/>
            <person name="Moran D.A.P."/>
            <person name="Shinohara A."/>
            <person name="Yoshida Y."/>
            <person name="Fujiwara M."/>
            <person name="Mori M."/>
            <person name="Tomita M."/>
            <person name="Arakawa K."/>
        </authorList>
    </citation>
    <scope>NUCLEOTIDE SEQUENCE [LARGE SCALE GENOMIC DNA]</scope>
</reference>
<keyword evidence="3" id="KW-1185">Reference proteome</keyword>
<evidence type="ECO:0000313" key="3">
    <source>
        <dbReference type="Proteomes" id="UP000499080"/>
    </source>
</evidence>
<gene>
    <name evidence="2" type="ORF">AVEN_75310_1</name>
</gene>
<protein>
    <submittedName>
        <fullName evidence="2">Uncharacterized protein</fullName>
    </submittedName>
</protein>
<dbReference type="Proteomes" id="UP000499080">
    <property type="component" value="Unassembled WGS sequence"/>
</dbReference>
<evidence type="ECO:0000313" key="2">
    <source>
        <dbReference type="EMBL" id="GBM47885.1"/>
    </source>
</evidence>
<dbReference type="EMBL" id="BGPR01001196">
    <property type="protein sequence ID" value="GBM47885.1"/>
    <property type="molecule type" value="Genomic_DNA"/>
</dbReference>
<accession>A0A4Y2G5A1</accession>
<organism evidence="2 3">
    <name type="scientific">Araneus ventricosus</name>
    <name type="common">Orbweaver spider</name>
    <name type="synonym">Epeira ventricosa</name>
    <dbReference type="NCBI Taxonomy" id="182803"/>
    <lineage>
        <taxon>Eukaryota</taxon>
        <taxon>Metazoa</taxon>
        <taxon>Ecdysozoa</taxon>
        <taxon>Arthropoda</taxon>
        <taxon>Chelicerata</taxon>
        <taxon>Arachnida</taxon>
        <taxon>Araneae</taxon>
        <taxon>Araneomorphae</taxon>
        <taxon>Entelegynae</taxon>
        <taxon>Araneoidea</taxon>
        <taxon>Araneidae</taxon>
        <taxon>Araneus</taxon>
    </lineage>
</organism>
<dbReference type="AlphaFoldDB" id="A0A4Y2G5A1"/>
<evidence type="ECO:0000256" key="1">
    <source>
        <dbReference type="SAM" id="MobiDB-lite"/>
    </source>
</evidence>